<reference evidence="2" key="1">
    <citation type="journal article" date="2008" name="Insect Biochem. Mol. Biol.">
        <title>Comparative sialomics between hard and soft ticks: implications for the evolution of blood-feeding behavior.</title>
        <authorList>
            <person name="Mans B.J."/>
            <person name="Andersen J.F."/>
            <person name="Francischetti I.M."/>
            <person name="Valenzuela J.G."/>
            <person name="Schwan T.G."/>
            <person name="Pham V.M."/>
            <person name="Garfield M.K."/>
            <person name="Hammer C.H."/>
            <person name="Ribeiro J.M."/>
        </authorList>
    </citation>
    <scope>NUCLEOTIDE SEQUENCE</scope>
    <source>
        <strain evidence="2">AM-197A</strain>
        <tissue evidence="2">Adult salivary gland</tissue>
    </source>
</reference>
<sequence length="157" mass="17702">MESMIAKMVLFLLLLAVSLRSCGASFGYEPVTLEECGNNLPNFTSFNSSNCNARGECVAFMGRRLRLEFSAKNNNKYAVDVVVLVTIESLDRSHTQYFRATCEDYNINFPCRAEPNQEITGYMQIPLDKEYKEGAATFTVHAYSLACGRGRVYMKDM</sequence>
<dbReference type="EMBL" id="DQ886786">
    <property type="protein sequence ID" value="ABI52703.1"/>
    <property type="molecule type" value="mRNA"/>
</dbReference>
<name>Q09JR0_ARGMO</name>
<dbReference type="Gene3D" id="2.60.40.770">
    <property type="match status" value="1"/>
</dbReference>
<feature type="signal peptide" evidence="1">
    <location>
        <begin position="1"/>
        <end position="24"/>
    </location>
</feature>
<keyword evidence="1" id="KW-0732">Signal</keyword>
<evidence type="ECO:0000256" key="1">
    <source>
        <dbReference type="SAM" id="SignalP"/>
    </source>
</evidence>
<accession>Q09JR0</accession>
<proteinExistence type="evidence at transcript level"/>
<organism evidence="2">
    <name type="scientific">Argas monolakensis</name>
    <name type="common">Mono lake bird tick</name>
    <dbReference type="NCBI Taxonomy" id="34602"/>
    <lineage>
        <taxon>Eukaryota</taxon>
        <taxon>Metazoa</taxon>
        <taxon>Ecdysozoa</taxon>
        <taxon>Arthropoda</taxon>
        <taxon>Chelicerata</taxon>
        <taxon>Arachnida</taxon>
        <taxon>Acari</taxon>
        <taxon>Parasitiformes</taxon>
        <taxon>Ixodida</taxon>
        <taxon>Ixodoidea</taxon>
        <taxon>Argasidae</taxon>
        <taxon>Argasinae</taxon>
        <taxon>Argas</taxon>
    </lineage>
</organism>
<evidence type="ECO:0000313" key="2">
    <source>
        <dbReference type="EMBL" id="ABI52703.1"/>
    </source>
</evidence>
<dbReference type="AlphaFoldDB" id="Q09JR0"/>
<protein>
    <submittedName>
        <fullName evidence="2">17.7 kDa putative secretory protein</fullName>
    </submittedName>
</protein>
<feature type="chain" id="PRO_5004167575" evidence="1">
    <location>
        <begin position="25"/>
        <end position="157"/>
    </location>
</feature>